<sequence length="135" mass="14946">MLRKVKESWREIKEAEPGERFTRRYEQRQRSGGSGVRKPLFIGGGVLVMAAGIFFLPAPGPGFLIIFLGAGMVAQESRPAARALDRIELLVRRVAGWGLRVWKRSPLPVKALIVLLALALAAGAAYLAYWLLFSR</sequence>
<dbReference type="InterPro" id="IPR019099">
    <property type="entry name" value="Uncharacterised_PGPGW_TM"/>
</dbReference>
<accession>A0A6J4KBH0</accession>
<name>A0A6J4KBH0_9BACT</name>
<evidence type="ECO:0000256" key="1">
    <source>
        <dbReference type="SAM" id="Phobius"/>
    </source>
</evidence>
<feature type="transmembrane region" description="Helical" evidence="1">
    <location>
        <begin position="40"/>
        <end position="58"/>
    </location>
</feature>
<gene>
    <name evidence="2" type="ORF">AVDCRST_MAG68-349</name>
</gene>
<keyword evidence="1" id="KW-0472">Membrane</keyword>
<dbReference type="EMBL" id="CADCTW010000025">
    <property type="protein sequence ID" value="CAA9300408.1"/>
    <property type="molecule type" value="Genomic_DNA"/>
</dbReference>
<keyword evidence="1" id="KW-0812">Transmembrane</keyword>
<evidence type="ECO:0008006" key="3">
    <source>
        <dbReference type="Google" id="ProtNLM"/>
    </source>
</evidence>
<evidence type="ECO:0000313" key="2">
    <source>
        <dbReference type="EMBL" id="CAA9300408.1"/>
    </source>
</evidence>
<dbReference type="Pfam" id="PF09656">
    <property type="entry name" value="PGPGW"/>
    <property type="match status" value="1"/>
</dbReference>
<keyword evidence="1" id="KW-1133">Transmembrane helix</keyword>
<proteinExistence type="predicted"/>
<protein>
    <recommendedName>
        <fullName evidence="3">Transmembrane protein (PGPGW)</fullName>
    </recommendedName>
</protein>
<dbReference type="AlphaFoldDB" id="A0A6J4KBH0"/>
<feature type="transmembrane region" description="Helical" evidence="1">
    <location>
        <begin position="111"/>
        <end position="132"/>
    </location>
</feature>
<reference evidence="2" key="1">
    <citation type="submission" date="2020-02" db="EMBL/GenBank/DDBJ databases">
        <authorList>
            <person name="Meier V. D."/>
        </authorList>
    </citation>
    <scope>NUCLEOTIDE SEQUENCE</scope>
    <source>
        <strain evidence="2">AVDCRST_MAG68</strain>
    </source>
</reference>
<organism evidence="2">
    <name type="scientific">uncultured Gemmatimonadota bacterium</name>
    <dbReference type="NCBI Taxonomy" id="203437"/>
    <lineage>
        <taxon>Bacteria</taxon>
        <taxon>Pseudomonadati</taxon>
        <taxon>Gemmatimonadota</taxon>
        <taxon>environmental samples</taxon>
    </lineage>
</organism>